<protein>
    <submittedName>
        <fullName evidence="1">Uncharacterized protein</fullName>
    </submittedName>
</protein>
<dbReference type="KEGG" id="taj:C1A40_02475"/>
<dbReference type="AlphaFoldDB" id="A0A2I7SEU3"/>
<dbReference type="EMBL" id="CP025938">
    <property type="protein sequence ID" value="AUS04407.1"/>
    <property type="molecule type" value="Genomic_DNA"/>
</dbReference>
<dbReference type="Proteomes" id="UP000236592">
    <property type="component" value="Chromosome"/>
</dbReference>
<organism evidence="1 2">
    <name type="scientific">Pseudotamlana carrageenivorans</name>
    <dbReference type="NCBI Taxonomy" id="2069432"/>
    <lineage>
        <taxon>Bacteria</taxon>
        <taxon>Pseudomonadati</taxon>
        <taxon>Bacteroidota</taxon>
        <taxon>Flavobacteriia</taxon>
        <taxon>Flavobacteriales</taxon>
        <taxon>Flavobacteriaceae</taxon>
        <taxon>Pseudotamlana</taxon>
    </lineage>
</organism>
<gene>
    <name evidence="1" type="ORF">C1A40_02475</name>
</gene>
<sequence>MPYGLEKNDQGEWFAFNRYYEPLGTLQKYVNITEQELQELAFDKDSIAINENTNEIVRVFLFRDGTNPARSVDTKIITKEEQQNWDEYFKRLQKICHFKINEL</sequence>
<proteinExistence type="predicted"/>
<evidence type="ECO:0000313" key="2">
    <source>
        <dbReference type="Proteomes" id="UP000236592"/>
    </source>
</evidence>
<evidence type="ECO:0000313" key="1">
    <source>
        <dbReference type="EMBL" id="AUS04407.1"/>
    </source>
</evidence>
<accession>A0A2I7SEU3</accession>
<name>A0A2I7SEU3_9FLAO</name>
<reference evidence="2" key="1">
    <citation type="submission" date="2018-01" db="EMBL/GenBank/DDBJ databases">
        <title>Complete genome of Tamlana sp. UJ94.</title>
        <authorList>
            <person name="Jung J."/>
            <person name="Chung D."/>
            <person name="Bae S.S."/>
            <person name="Baek K."/>
        </authorList>
    </citation>
    <scope>NUCLEOTIDE SEQUENCE [LARGE SCALE GENOMIC DNA]</scope>
    <source>
        <strain evidence="2">UJ94</strain>
    </source>
</reference>
<keyword evidence="2" id="KW-1185">Reference proteome</keyword>